<evidence type="ECO:0000256" key="3">
    <source>
        <dbReference type="PROSITE-ProRule" id="PRU00023"/>
    </source>
</evidence>
<evidence type="ECO:0000256" key="4">
    <source>
        <dbReference type="SAM" id="SignalP"/>
    </source>
</evidence>
<keyword evidence="1" id="KW-0677">Repeat</keyword>
<dbReference type="AlphaFoldDB" id="A0A431WNJ3"/>
<keyword evidence="2 3" id="KW-0040">ANK repeat</keyword>
<dbReference type="OrthoDB" id="671583at2"/>
<feature type="repeat" description="ANK" evidence="3">
    <location>
        <begin position="54"/>
        <end position="86"/>
    </location>
</feature>
<evidence type="ECO:0000256" key="1">
    <source>
        <dbReference type="ARBA" id="ARBA00022737"/>
    </source>
</evidence>
<accession>A0A431WNJ3</accession>
<dbReference type="EMBL" id="RXNU01000014">
    <property type="protein sequence ID" value="RTR37172.1"/>
    <property type="molecule type" value="Genomic_DNA"/>
</dbReference>
<evidence type="ECO:0000313" key="6">
    <source>
        <dbReference type="Proteomes" id="UP000267448"/>
    </source>
</evidence>
<name>A0A431WNJ3_9GAMM</name>
<proteinExistence type="predicted"/>
<feature type="signal peptide" evidence="4">
    <location>
        <begin position="1"/>
        <end position="23"/>
    </location>
</feature>
<feature type="chain" id="PRO_5019103942" evidence="4">
    <location>
        <begin position="24"/>
        <end position="145"/>
    </location>
</feature>
<dbReference type="PROSITE" id="PS50297">
    <property type="entry name" value="ANK_REP_REGION"/>
    <property type="match status" value="2"/>
</dbReference>
<dbReference type="InterPro" id="IPR002110">
    <property type="entry name" value="Ankyrin_rpt"/>
</dbReference>
<feature type="repeat" description="ANK" evidence="3">
    <location>
        <begin position="26"/>
        <end position="53"/>
    </location>
</feature>
<dbReference type="Pfam" id="PF12796">
    <property type="entry name" value="Ank_2"/>
    <property type="match status" value="1"/>
</dbReference>
<dbReference type="PANTHER" id="PTHR24171:SF8">
    <property type="entry name" value="BRCA1-ASSOCIATED RING DOMAIN PROTEIN 1"/>
    <property type="match status" value="1"/>
</dbReference>
<keyword evidence="6" id="KW-1185">Reference proteome</keyword>
<dbReference type="Pfam" id="PF13637">
    <property type="entry name" value="Ank_4"/>
    <property type="match status" value="1"/>
</dbReference>
<dbReference type="PROSITE" id="PS50088">
    <property type="entry name" value="ANK_REPEAT"/>
    <property type="match status" value="2"/>
</dbReference>
<evidence type="ECO:0000313" key="5">
    <source>
        <dbReference type="EMBL" id="RTR37172.1"/>
    </source>
</evidence>
<reference evidence="5 6" key="1">
    <citation type="submission" date="2018-12" db="EMBL/GenBank/DDBJ databases">
        <authorList>
            <person name="Yu L."/>
        </authorList>
    </citation>
    <scope>NUCLEOTIDE SEQUENCE [LARGE SCALE GENOMIC DNA]</scope>
    <source>
        <strain evidence="5 6">HAW-EB2</strain>
    </source>
</reference>
<evidence type="ECO:0000256" key="2">
    <source>
        <dbReference type="ARBA" id="ARBA00023043"/>
    </source>
</evidence>
<dbReference type="Gene3D" id="1.25.40.20">
    <property type="entry name" value="Ankyrin repeat-containing domain"/>
    <property type="match status" value="1"/>
</dbReference>
<organism evidence="5 6">
    <name type="scientific">Shewanella canadensis</name>
    <dbReference type="NCBI Taxonomy" id="271096"/>
    <lineage>
        <taxon>Bacteria</taxon>
        <taxon>Pseudomonadati</taxon>
        <taxon>Pseudomonadota</taxon>
        <taxon>Gammaproteobacteria</taxon>
        <taxon>Alteromonadales</taxon>
        <taxon>Shewanellaceae</taxon>
        <taxon>Shewanella</taxon>
    </lineage>
</organism>
<dbReference type="InterPro" id="IPR036770">
    <property type="entry name" value="Ankyrin_rpt-contain_sf"/>
</dbReference>
<dbReference type="SUPFAM" id="SSF48403">
    <property type="entry name" value="Ankyrin repeat"/>
    <property type="match status" value="1"/>
</dbReference>
<gene>
    <name evidence="5" type="ORF">EKG38_19755</name>
</gene>
<comment type="caution">
    <text evidence="5">The sequence shown here is derived from an EMBL/GenBank/DDBJ whole genome shotgun (WGS) entry which is preliminary data.</text>
</comment>
<sequence>MKSIMVILICLMLGTTSINLSVAGELHEAISKGEINRVEVLIEKGSDVNAKDENGSYPLNYAAAYNRVDMIHLLLKRGAEISAQSAVGDTALHCATRYGGGEIATIKPLLDAGVIKELKNTEGKTALDYAKDKNQQEAIKLLHSQ</sequence>
<dbReference type="GO" id="GO:0004842">
    <property type="term" value="F:ubiquitin-protein transferase activity"/>
    <property type="evidence" value="ECO:0007669"/>
    <property type="project" value="TreeGrafter"/>
</dbReference>
<protein>
    <submittedName>
        <fullName evidence="5">Ankyrin repeat domain-containing protein</fullName>
    </submittedName>
</protein>
<dbReference type="GO" id="GO:0085020">
    <property type="term" value="P:protein K6-linked ubiquitination"/>
    <property type="evidence" value="ECO:0007669"/>
    <property type="project" value="TreeGrafter"/>
</dbReference>
<dbReference type="Proteomes" id="UP000267448">
    <property type="component" value="Unassembled WGS sequence"/>
</dbReference>
<keyword evidence="4" id="KW-0732">Signal</keyword>
<dbReference type="SMART" id="SM00248">
    <property type="entry name" value="ANK"/>
    <property type="match status" value="3"/>
</dbReference>
<dbReference type="PANTHER" id="PTHR24171">
    <property type="entry name" value="ANKYRIN REPEAT DOMAIN-CONTAINING PROTEIN 39-RELATED"/>
    <property type="match status" value="1"/>
</dbReference>
<dbReference type="RefSeq" id="WP_126522280.1">
    <property type="nucleotide sequence ID" value="NZ_RXNU01000014.1"/>
</dbReference>